<protein>
    <submittedName>
        <fullName evidence="3">Polymer-forming cytoskeletal protein</fullName>
    </submittedName>
</protein>
<dbReference type="PANTHER" id="PTHR35024">
    <property type="entry name" value="HYPOTHETICAL CYTOSOLIC PROTEIN"/>
    <property type="match status" value="1"/>
</dbReference>
<dbReference type="InterPro" id="IPR007607">
    <property type="entry name" value="BacA/B"/>
</dbReference>
<evidence type="ECO:0000256" key="1">
    <source>
        <dbReference type="ARBA" id="ARBA00044755"/>
    </source>
</evidence>
<comment type="similarity">
    <text evidence="1">Belongs to the bactofilin family.</text>
</comment>
<sequence>MFKSSPKPAKPAPARSTDTLLSTSAFFEGKLQCEAPLRIEGRYQGEINSTSVVFVGESSVIIANITAPEVIIAGKVFGDIYADNRVTLTSTGELYGNTACGVIVIMEGGVLNGLCQMKGKADSPSGGQSGSQDESQSADPAAGTG</sequence>
<evidence type="ECO:0000256" key="2">
    <source>
        <dbReference type="SAM" id="MobiDB-lite"/>
    </source>
</evidence>
<accession>A0ABV5C7K2</accession>
<feature type="compositionally biased region" description="Low complexity" evidence="2">
    <location>
        <begin position="122"/>
        <end position="139"/>
    </location>
</feature>
<evidence type="ECO:0000313" key="4">
    <source>
        <dbReference type="Proteomes" id="UP001580430"/>
    </source>
</evidence>
<dbReference type="RefSeq" id="WP_375522519.1">
    <property type="nucleotide sequence ID" value="NZ_JBHIRY010000037.1"/>
</dbReference>
<feature type="region of interest" description="Disordered" evidence="2">
    <location>
        <begin position="119"/>
        <end position="145"/>
    </location>
</feature>
<name>A0ABV5C7K2_9BACL</name>
<dbReference type="Proteomes" id="UP001580430">
    <property type="component" value="Unassembled WGS sequence"/>
</dbReference>
<reference evidence="3 4" key="1">
    <citation type="submission" date="2024-09" db="EMBL/GenBank/DDBJ databases">
        <title>Paenibacillus zeirhizospherea sp. nov., isolated from surface of the maize (Zea mays) roots in a horticulture field, Hungary.</title>
        <authorList>
            <person name="Marton D."/>
            <person name="Farkas M."/>
            <person name="Bedics A."/>
            <person name="Toth E."/>
            <person name="Tancsics A."/>
            <person name="Boka K."/>
            <person name="Marati G."/>
            <person name="Kriszt B."/>
            <person name="Cserhati M."/>
        </authorList>
    </citation>
    <scope>NUCLEOTIDE SEQUENCE [LARGE SCALE GENOMIC DNA]</scope>
    <source>
        <strain evidence="3 4">JCM 18446</strain>
    </source>
</reference>
<dbReference type="PANTHER" id="PTHR35024:SF4">
    <property type="entry name" value="POLYMER-FORMING CYTOSKELETAL PROTEIN"/>
    <property type="match status" value="1"/>
</dbReference>
<evidence type="ECO:0000313" key="3">
    <source>
        <dbReference type="EMBL" id="MFB5763503.1"/>
    </source>
</evidence>
<keyword evidence="4" id="KW-1185">Reference proteome</keyword>
<organism evidence="3 4">
    <name type="scientific">Paenibacillus medicaginis</name>
    <dbReference type="NCBI Taxonomy" id="1470560"/>
    <lineage>
        <taxon>Bacteria</taxon>
        <taxon>Bacillati</taxon>
        <taxon>Bacillota</taxon>
        <taxon>Bacilli</taxon>
        <taxon>Bacillales</taxon>
        <taxon>Paenibacillaceae</taxon>
        <taxon>Paenibacillus</taxon>
    </lineage>
</organism>
<proteinExistence type="inferred from homology"/>
<dbReference type="EMBL" id="JBHIRY010000037">
    <property type="protein sequence ID" value="MFB5763503.1"/>
    <property type="molecule type" value="Genomic_DNA"/>
</dbReference>
<comment type="caution">
    <text evidence="3">The sequence shown here is derived from an EMBL/GenBank/DDBJ whole genome shotgun (WGS) entry which is preliminary data.</text>
</comment>
<gene>
    <name evidence="3" type="ORF">ACE5LO_24295</name>
</gene>
<dbReference type="Pfam" id="PF04519">
    <property type="entry name" value="Bactofilin"/>
    <property type="match status" value="1"/>
</dbReference>